<reference evidence="11" key="1">
    <citation type="journal article" date="2007" name="Genetics">
        <title>Molecular evolution of pathogenicity-island genes in Pseudomonas viridiflava.</title>
        <authorList>
            <person name="Araki H."/>
            <person name="Innan H."/>
            <person name="Kreitman M."/>
            <person name="Bergelson J."/>
        </authorList>
    </citation>
    <scope>NUCLEOTIDE SEQUENCE</scope>
    <source>
        <strain evidence="13">LU13.1a</strain>
        <strain evidence="12">LU18.1a</strain>
        <strain evidence="11">LU19.1a</strain>
        <strain evidence="14">ME210.1b</strain>
    </source>
</reference>
<evidence type="ECO:0000256" key="2">
    <source>
        <dbReference type="ARBA" id="ARBA00001913"/>
    </source>
</evidence>
<keyword evidence="6" id="KW-0964">Secreted</keyword>
<accession>A8E4J2</accession>
<feature type="compositionally biased region" description="Low complexity" evidence="10">
    <location>
        <begin position="63"/>
        <end position="74"/>
    </location>
</feature>
<dbReference type="EMBL" id="AY859369">
    <property type="protein sequence ID" value="AAX52459.1"/>
    <property type="molecule type" value="Genomic_DNA"/>
</dbReference>
<dbReference type="CAZy" id="PL3">
    <property type="family name" value="Polysaccharide Lyase Family 3"/>
</dbReference>
<feature type="compositionally biased region" description="Gly residues" evidence="10">
    <location>
        <begin position="165"/>
        <end position="206"/>
    </location>
</feature>
<dbReference type="InterPro" id="IPR004898">
    <property type="entry name" value="Pectate_lyase_PlyH/PlyE-like"/>
</dbReference>
<evidence type="ECO:0000256" key="1">
    <source>
        <dbReference type="ARBA" id="ARBA00000695"/>
    </source>
</evidence>
<evidence type="ECO:0000256" key="4">
    <source>
        <dbReference type="ARBA" id="ARBA00006463"/>
    </source>
</evidence>
<comment type="catalytic activity">
    <reaction evidence="1">
        <text>Eliminative cleavage of (1-&gt;4)-alpha-D-galacturonan to give oligosaccharides with 4-deoxy-alpha-D-galact-4-enuronosyl groups at their non-reducing ends.</text>
        <dbReference type="EC" id="4.2.2.2"/>
    </reaction>
</comment>
<evidence type="ECO:0000256" key="6">
    <source>
        <dbReference type="ARBA" id="ARBA00022525"/>
    </source>
</evidence>
<evidence type="ECO:0000256" key="7">
    <source>
        <dbReference type="ARBA" id="ARBA00022729"/>
    </source>
</evidence>
<evidence type="ECO:0000256" key="8">
    <source>
        <dbReference type="ARBA" id="ARBA00022837"/>
    </source>
</evidence>
<evidence type="ECO:0000256" key="10">
    <source>
        <dbReference type="SAM" id="MobiDB-lite"/>
    </source>
</evidence>
<dbReference type="SUPFAM" id="SSF51126">
    <property type="entry name" value="Pectin lyase-like"/>
    <property type="match status" value="1"/>
</dbReference>
<keyword evidence="8" id="KW-0106">Calcium</keyword>
<dbReference type="GO" id="GO:0005576">
    <property type="term" value="C:extracellular region"/>
    <property type="evidence" value="ECO:0007669"/>
    <property type="project" value="UniProtKB-SubCell"/>
</dbReference>
<comment type="subcellular location">
    <subcellularLocation>
        <location evidence="3">Secreted</location>
    </subcellularLocation>
</comment>
<feature type="compositionally biased region" description="Polar residues" evidence="10">
    <location>
        <begin position="137"/>
        <end position="156"/>
    </location>
</feature>
<dbReference type="PANTHER" id="PTHR33407">
    <property type="entry name" value="PECTATE LYASE F-RELATED"/>
    <property type="match status" value="1"/>
</dbReference>
<keyword evidence="9" id="KW-0456">Lyase</keyword>
<evidence type="ECO:0000256" key="3">
    <source>
        <dbReference type="ARBA" id="ARBA00004613"/>
    </source>
</evidence>
<sequence>MDTHNRDSNDGDTDTHPDAFRRLISEPVLQEVRAMSIGISGNSYQPTTPALDFSALNGNGLKQSQQPGQSGDQSIDPGALLFNTGNQRNVNFGQPAETKPLDSTKDSGANDDLMSMLQQLMDNISSMFQMLAKMLSGQNKANEQTQDPNEFQNDSGLGSEPTDSGDGGGTPEATGGSGGGGTPGATGGGSGGGGGTPGATGNGGGTTHSVNTPSAGPGHTSGTGSTPGANPVQVPKSSGETVVVNETIKVAAGKTFDGGGKTFTASNKLGTGDQSENQKPLFELAEGATLKNVNLGENEADGIHVKAKTGEAVTIQNLHAQNVGEDLITVKGEGGAKVTNLNILDSSAKGADDKIIQLNANTHLNVDGFKADEFGKLVRTNGTPGHSQFSDMSLKLNNIDATHGKAALVQSDSEGLKLTTSNIRMTDVAHDYKLASSTDHVEA</sequence>
<comment type="cofactor">
    <cofactor evidence="2">
        <name>Ca(2+)</name>
        <dbReference type="ChEBI" id="CHEBI:29108"/>
    </cofactor>
</comment>
<protein>
    <recommendedName>
        <fullName evidence="5">pectate lyase</fullName>
        <ecNumber evidence="5">4.2.2.2</ecNumber>
    </recommendedName>
</protein>
<dbReference type="Pfam" id="PF03211">
    <property type="entry name" value="Pectate_lyase"/>
    <property type="match status" value="1"/>
</dbReference>
<dbReference type="AlphaFoldDB" id="A8E4J2"/>
<comment type="similarity">
    <text evidence="4">Belongs to the polysaccharide lyase 3 family.</text>
</comment>
<proteinExistence type="inferred from homology"/>
<dbReference type="EC" id="4.2.2.2" evidence="5"/>
<evidence type="ECO:0000313" key="13">
    <source>
        <dbReference type="EMBL" id="AAX52459.1"/>
    </source>
</evidence>
<dbReference type="InterPro" id="IPR011050">
    <property type="entry name" value="Pectin_lyase_fold/virulence"/>
</dbReference>
<dbReference type="PANTHER" id="PTHR33407:SF9">
    <property type="entry name" value="PECTATE LYASE F-RELATED"/>
    <property type="match status" value="1"/>
</dbReference>
<feature type="compositionally biased region" description="Low complexity" evidence="10">
    <location>
        <begin position="212"/>
        <end position="229"/>
    </location>
</feature>
<name>A8E4J2_PSEVI</name>
<dbReference type="EMBL" id="AY859367">
    <property type="protein sequence ID" value="AAX52457.1"/>
    <property type="molecule type" value="Genomic_DNA"/>
</dbReference>
<gene>
    <name evidence="11" type="primary">hrpW</name>
    <name evidence="11" type="ORF">PAI-R1-ORF76</name>
</gene>
<organism evidence="11">
    <name type="scientific">Pseudomonas viridiflava</name>
    <name type="common">Phytomonas viridiflava</name>
    <dbReference type="NCBI Taxonomy" id="33069"/>
    <lineage>
        <taxon>Bacteria</taxon>
        <taxon>Pseudomonadati</taxon>
        <taxon>Pseudomonadota</taxon>
        <taxon>Gammaproteobacteria</taxon>
        <taxon>Pseudomonadales</taxon>
        <taxon>Pseudomonadaceae</taxon>
        <taxon>Pseudomonas</taxon>
    </lineage>
</organism>
<evidence type="ECO:0000313" key="14">
    <source>
        <dbReference type="EMBL" id="AAX52460.1"/>
    </source>
</evidence>
<dbReference type="EMBL" id="AY859368">
    <property type="protein sequence ID" value="AAX52458.1"/>
    <property type="molecule type" value="Genomic_DNA"/>
</dbReference>
<evidence type="ECO:0000256" key="5">
    <source>
        <dbReference type="ARBA" id="ARBA00012272"/>
    </source>
</evidence>
<evidence type="ECO:0000256" key="9">
    <source>
        <dbReference type="ARBA" id="ARBA00023239"/>
    </source>
</evidence>
<dbReference type="EMBL" id="AY859370">
    <property type="protein sequence ID" value="AAX52460.1"/>
    <property type="molecule type" value="Genomic_DNA"/>
</dbReference>
<dbReference type="Gene3D" id="2.160.20.10">
    <property type="entry name" value="Single-stranded right-handed beta-helix, Pectin lyase-like"/>
    <property type="match status" value="1"/>
</dbReference>
<feature type="region of interest" description="Disordered" evidence="10">
    <location>
        <begin position="137"/>
        <end position="240"/>
    </location>
</feature>
<evidence type="ECO:0000313" key="12">
    <source>
        <dbReference type="EMBL" id="AAX52458.1"/>
    </source>
</evidence>
<dbReference type="GO" id="GO:0030570">
    <property type="term" value="F:pectate lyase activity"/>
    <property type="evidence" value="ECO:0007669"/>
    <property type="project" value="UniProtKB-EC"/>
</dbReference>
<keyword evidence="7" id="KW-0732">Signal</keyword>
<evidence type="ECO:0000313" key="11">
    <source>
        <dbReference type="EMBL" id="AAX52457.1"/>
    </source>
</evidence>
<dbReference type="InterPro" id="IPR012334">
    <property type="entry name" value="Pectin_lyas_fold"/>
</dbReference>
<feature type="region of interest" description="Disordered" evidence="10">
    <location>
        <begin position="55"/>
        <end position="110"/>
    </location>
</feature>
<feature type="compositionally biased region" description="Polar residues" evidence="10">
    <location>
        <begin position="83"/>
        <end position="92"/>
    </location>
</feature>